<dbReference type="EMBL" id="JAETWB010000003">
    <property type="protein sequence ID" value="MBL6078635.1"/>
    <property type="molecule type" value="Genomic_DNA"/>
</dbReference>
<dbReference type="PANTHER" id="PTHR42850">
    <property type="entry name" value="METALLOPHOSPHOESTERASE"/>
    <property type="match status" value="1"/>
</dbReference>
<evidence type="ECO:0000259" key="1">
    <source>
        <dbReference type="Pfam" id="PF00149"/>
    </source>
</evidence>
<evidence type="ECO:0000313" key="2">
    <source>
        <dbReference type="EMBL" id="MBL6078635.1"/>
    </source>
</evidence>
<dbReference type="InterPro" id="IPR004843">
    <property type="entry name" value="Calcineurin-like_PHP"/>
</dbReference>
<keyword evidence="3" id="KW-1185">Reference proteome</keyword>
<dbReference type="Pfam" id="PF00149">
    <property type="entry name" value="Metallophos"/>
    <property type="match status" value="1"/>
</dbReference>
<dbReference type="InterPro" id="IPR050126">
    <property type="entry name" value="Ap4A_hydrolase"/>
</dbReference>
<name>A0ABS1U1S5_9PROT</name>
<accession>A0ABS1U1S5</accession>
<protein>
    <submittedName>
        <fullName evidence="2">Serine/threonine protein phosphatase</fullName>
    </submittedName>
</protein>
<comment type="caution">
    <text evidence="2">The sequence shown here is derived from an EMBL/GenBank/DDBJ whole genome shotgun (WGS) entry which is preliminary data.</text>
</comment>
<dbReference type="Proteomes" id="UP000660885">
    <property type="component" value="Unassembled WGS sequence"/>
</dbReference>
<dbReference type="PANTHER" id="PTHR42850:SF4">
    <property type="entry name" value="ZINC-DEPENDENT ENDOPOLYPHOSPHATASE"/>
    <property type="match status" value="1"/>
</dbReference>
<dbReference type="Gene3D" id="3.60.21.10">
    <property type="match status" value="1"/>
</dbReference>
<dbReference type="InterPro" id="IPR029052">
    <property type="entry name" value="Metallo-depent_PP-like"/>
</dbReference>
<reference evidence="2 3" key="1">
    <citation type="submission" date="2021-01" db="EMBL/GenBank/DDBJ databases">
        <title>Belnapia mucosa sp. nov. and Belnapia arida sp. nov., isolated from the Tabernas Desert (Almeria, Spain).</title>
        <authorList>
            <person name="Molina-Menor E."/>
            <person name="Vidal-Verdu A."/>
            <person name="Calonge A."/>
            <person name="Satari L."/>
            <person name="Pereto J."/>
            <person name="Porcar M."/>
        </authorList>
    </citation>
    <scope>NUCLEOTIDE SEQUENCE [LARGE SCALE GENOMIC DNA]</scope>
    <source>
        <strain evidence="2 3">T18</strain>
    </source>
</reference>
<feature type="domain" description="Calcineurin-like phosphoesterase" evidence="1">
    <location>
        <begin position="16"/>
        <end position="201"/>
    </location>
</feature>
<proteinExistence type="predicted"/>
<evidence type="ECO:0000313" key="3">
    <source>
        <dbReference type="Proteomes" id="UP000660885"/>
    </source>
</evidence>
<dbReference type="SUPFAM" id="SSF56300">
    <property type="entry name" value="Metallo-dependent phosphatases"/>
    <property type="match status" value="1"/>
</dbReference>
<organism evidence="2 3">
    <name type="scientific">Belnapia arida</name>
    <dbReference type="NCBI Taxonomy" id="2804533"/>
    <lineage>
        <taxon>Bacteria</taxon>
        <taxon>Pseudomonadati</taxon>
        <taxon>Pseudomonadota</taxon>
        <taxon>Alphaproteobacteria</taxon>
        <taxon>Acetobacterales</taxon>
        <taxon>Roseomonadaceae</taxon>
        <taxon>Belnapia</taxon>
    </lineage>
</organism>
<sequence length="238" mass="25360">MPEFQPAPASLPPGQRVYAVGDVHGHDAKLAALHAQIAADLAARPAESPLLVHLGDYIDRGPDSRGVIARLLAGPPVDGLPMVNLIGNHERSMIDALAGERAAVTDWRMHGGPEALASWDIDPDSDPATWPALIPAAHRRFVEDLALMHRAGGYLFVHAGIRPGIPLEAQSPDDLIRIRGGFLDSVADFGLVVIHGHTPTHGPILRRNRIGIDTGAAYGRELTCLVLEGDCMAFLHAA</sequence>
<dbReference type="RefSeq" id="WP_202831740.1">
    <property type="nucleotide sequence ID" value="NZ_JAETWB010000003.1"/>
</dbReference>
<gene>
    <name evidence="2" type="ORF">JMJ56_11510</name>
</gene>